<keyword evidence="3" id="KW-1185">Reference proteome</keyword>
<sequence>MTMSSLGGALKCPVRSEAKHREGAISDLTRERSGKRDAAAVNHVAAADERPGASPKKPLTCARMGSAEIFIFPPRIVAIMRLAQRIDSTTIARRQRELADDNLQSSPRILGPLKIYNLFSNILKEKIFWRLHPQGNWADVGLMTSSSGAENIFLQQPKLRQNGFHVVISTSSLGVDIFSLGHSLELFAARRGRPKKREKPLESGQMDTKLPACARRGREHQRAGDRRHPGRYGASARSSSAVPC</sequence>
<evidence type="ECO:0000313" key="2">
    <source>
        <dbReference type="EMBL" id="KAK8228801.1"/>
    </source>
</evidence>
<dbReference type="EMBL" id="JBBWRZ010000009">
    <property type="protein sequence ID" value="KAK8228801.1"/>
    <property type="molecule type" value="Genomic_DNA"/>
</dbReference>
<name>A0ABR1YFG7_9PEZI</name>
<feature type="region of interest" description="Disordered" evidence="1">
    <location>
        <begin position="191"/>
        <end position="244"/>
    </location>
</feature>
<proteinExistence type="predicted"/>
<feature type="compositionally biased region" description="Low complexity" evidence="1">
    <location>
        <begin position="234"/>
        <end position="244"/>
    </location>
</feature>
<gene>
    <name evidence="2" type="ORF">HDK90DRAFT_336851</name>
</gene>
<evidence type="ECO:0000313" key="3">
    <source>
        <dbReference type="Proteomes" id="UP001492380"/>
    </source>
</evidence>
<evidence type="ECO:0008006" key="4">
    <source>
        <dbReference type="Google" id="ProtNLM"/>
    </source>
</evidence>
<feature type="compositionally biased region" description="Basic and acidic residues" evidence="1">
    <location>
        <begin position="14"/>
        <end position="32"/>
    </location>
</feature>
<reference evidence="2 3" key="1">
    <citation type="submission" date="2024-04" db="EMBL/GenBank/DDBJ databases">
        <title>Phyllosticta paracitricarpa is synonymous to the EU quarantine fungus P. citricarpa based on phylogenomic analyses.</title>
        <authorList>
            <consortium name="Lawrence Berkeley National Laboratory"/>
            <person name="Van Ingen-Buijs V.A."/>
            <person name="Van Westerhoven A.C."/>
            <person name="Haridas S."/>
            <person name="Skiadas P."/>
            <person name="Martin F."/>
            <person name="Groenewald J.Z."/>
            <person name="Crous P.W."/>
            <person name="Seidl M.F."/>
        </authorList>
    </citation>
    <scope>NUCLEOTIDE SEQUENCE [LARGE SCALE GENOMIC DNA]</scope>
    <source>
        <strain evidence="2 3">CBS 123374</strain>
    </source>
</reference>
<feature type="region of interest" description="Disordered" evidence="1">
    <location>
        <begin position="1"/>
        <end position="32"/>
    </location>
</feature>
<dbReference type="Proteomes" id="UP001492380">
    <property type="component" value="Unassembled WGS sequence"/>
</dbReference>
<accession>A0ABR1YFG7</accession>
<comment type="caution">
    <text evidence="2">The sequence shown here is derived from an EMBL/GenBank/DDBJ whole genome shotgun (WGS) entry which is preliminary data.</text>
</comment>
<evidence type="ECO:0000256" key="1">
    <source>
        <dbReference type="SAM" id="MobiDB-lite"/>
    </source>
</evidence>
<protein>
    <recommendedName>
        <fullName evidence="4">Helicase C-terminal domain-containing protein</fullName>
    </recommendedName>
</protein>
<organism evidence="2 3">
    <name type="scientific">Phyllosticta capitalensis</name>
    <dbReference type="NCBI Taxonomy" id="121624"/>
    <lineage>
        <taxon>Eukaryota</taxon>
        <taxon>Fungi</taxon>
        <taxon>Dikarya</taxon>
        <taxon>Ascomycota</taxon>
        <taxon>Pezizomycotina</taxon>
        <taxon>Dothideomycetes</taxon>
        <taxon>Dothideomycetes incertae sedis</taxon>
        <taxon>Botryosphaeriales</taxon>
        <taxon>Phyllostictaceae</taxon>
        <taxon>Phyllosticta</taxon>
    </lineage>
</organism>